<keyword evidence="4" id="KW-1185">Reference proteome</keyword>
<feature type="region of interest" description="Disordered" evidence="1">
    <location>
        <begin position="149"/>
        <end position="177"/>
    </location>
</feature>
<dbReference type="InterPro" id="IPR008271">
    <property type="entry name" value="Ser/Thr_kinase_AS"/>
</dbReference>
<dbReference type="AlphaFoldDB" id="A0A5N5QBP8"/>
<sequence>MMDTTEISSQIVVTSSSHSEALRYLAEVATAQGWPDAPAVCVLPRPHVEQSLASSPVAIISARSQARPVSIEIRGLMPEAPKATQKTFAEQASVQTKPATAKSPHPDTRAYKPSLRFTPWVYPPINEDLVTPPSPVDVPPIFRTPGPLVNEPAFSYDSDGDTEPETELETEEESDVAPGTYRPRIWVADAETDTPGVEAEAYDKWASEPIFDKSIDTPISGGLTRPEFTNVTAKPLINIRPHKQTEPRSPSVSPGKYTDFAFGANEDSDEWVSGLLSYYTNPSEIPPPADTTPICSTSTFNGDECDEPQPGTFNFYSDRATIPITSCNPPGEQEITCPSHGSGVNHLYQPRGRSSDDLTSRRGRRERFNRVPEFHLVSNAVWSKDFSSRGGQVIDHNPGLDQTSLVRPIDAVIMPPNGVPSIPDKSRGLNVRGRNVEQEDAGGQVSTKADISPTTMIFRPARMATREIFECLIQHGCCDLNSSVDPDGFSKGIVIGGSFGDIWKGRLRDGTIVAIKVWRFTSMTNDGEKDIKRATREIYNWSKMDHENVHKLLGVIEFQGRLGMVSKWMDNGNLYEYVRRGNLRPMDRYQLCIQVAKGVDYLHQRNIIHGDLKALNVLVSSDGLAKVTDFDYSIMSDCSLMFSVTTRMGGGTLRWMAPELILESTYQRSKQTDIYALGMTFLEIITSNIPYYPQCRTDGNIYNALSKRILPERSMGHFGQNKRDDEMWALLVRCWNREPSARPTVYKLLVWLQNLIKETPHILPVGEEA</sequence>
<evidence type="ECO:0000313" key="4">
    <source>
        <dbReference type="Proteomes" id="UP000383932"/>
    </source>
</evidence>
<feature type="compositionally biased region" description="Acidic residues" evidence="1">
    <location>
        <begin position="158"/>
        <end position="175"/>
    </location>
</feature>
<organism evidence="3 4">
    <name type="scientific">Ceratobasidium theobromae</name>
    <dbReference type="NCBI Taxonomy" id="1582974"/>
    <lineage>
        <taxon>Eukaryota</taxon>
        <taxon>Fungi</taxon>
        <taxon>Dikarya</taxon>
        <taxon>Basidiomycota</taxon>
        <taxon>Agaricomycotina</taxon>
        <taxon>Agaricomycetes</taxon>
        <taxon>Cantharellales</taxon>
        <taxon>Ceratobasidiaceae</taxon>
        <taxon>Ceratobasidium</taxon>
    </lineage>
</organism>
<dbReference type="PROSITE" id="PS00108">
    <property type="entry name" value="PROTEIN_KINASE_ST"/>
    <property type="match status" value="1"/>
</dbReference>
<feature type="region of interest" description="Disordered" evidence="1">
    <location>
        <begin position="337"/>
        <end position="364"/>
    </location>
</feature>
<name>A0A5N5QBP8_9AGAM</name>
<dbReference type="Gene3D" id="1.10.510.10">
    <property type="entry name" value="Transferase(Phosphotransferase) domain 1"/>
    <property type="match status" value="1"/>
</dbReference>
<protein>
    <recommendedName>
        <fullName evidence="2">Protein kinase domain-containing protein</fullName>
    </recommendedName>
</protein>
<feature type="domain" description="Protein kinase" evidence="2">
    <location>
        <begin position="488"/>
        <end position="756"/>
    </location>
</feature>
<dbReference type="OrthoDB" id="26722at2759"/>
<dbReference type="PANTHER" id="PTHR44329:SF214">
    <property type="entry name" value="PROTEIN KINASE DOMAIN-CONTAINING PROTEIN"/>
    <property type="match status" value="1"/>
</dbReference>
<dbReference type="Pfam" id="PF07714">
    <property type="entry name" value="PK_Tyr_Ser-Thr"/>
    <property type="match status" value="1"/>
</dbReference>
<gene>
    <name evidence="3" type="ORF">CTheo_7621</name>
</gene>
<dbReference type="InterPro" id="IPR000719">
    <property type="entry name" value="Prot_kinase_dom"/>
</dbReference>
<dbReference type="PRINTS" id="PR00109">
    <property type="entry name" value="TYRKINASE"/>
</dbReference>
<dbReference type="Proteomes" id="UP000383932">
    <property type="component" value="Unassembled WGS sequence"/>
</dbReference>
<dbReference type="PROSITE" id="PS50011">
    <property type="entry name" value="PROTEIN_KINASE_DOM"/>
    <property type="match status" value="1"/>
</dbReference>
<dbReference type="EMBL" id="SSOP01000344">
    <property type="protein sequence ID" value="KAB5588933.1"/>
    <property type="molecule type" value="Genomic_DNA"/>
</dbReference>
<reference evidence="3 4" key="1">
    <citation type="journal article" date="2019" name="Fungal Biol. Biotechnol.">
        <title>Draft genome sequence of fastidious pathogen Ceratobasidium theobromae, which causes vascular-streak dieback in Theobroma cacao.</title>
        <authorList>
            <person name="Ali S.S."/>
            <person name="Asman A."/>
            <person name="Shao J."/>
            <person name="Firmansyah A.P."/>
            <person name="Susilo A.W."/>
            <person name="Rosmana A."/>
            <person name="McMahon P."/>
            <person name="Junaid M."/>
            <person name="Guest D."/>
            <person name="Kheng T.Y."/>
            <person name="Meinhardt L.W."/>
            <person name="Bailey B.A."/>
        </authorList>
    </citation>
    <scope>NUCLEOTIDE SEQUENCE [LARGE SCALE GENOMIC DNA]</scope>
    <source>
        <strain evidence="3 4">CT2</strain>
    </source>
</reference>
<comment type="caution">
    <text evidence="3">The sequence shown here is derived from an EMBL/GenBank/DDBJ whole genome shotgun (WGS) entry which is preliminary data.</text>
</comment>
<evidence type="ECO:0000313" key="3">
    <source>
        <dbReference type="EMBL" id="KAB5588933.1"/>
    </source>
</evidence>
<dbReference type="InterPro" id="IPR001245">
    <property type="entry name" value="Ser-Thr/Tyr_kinase_cat_dom"/>
</dbReference>
<dbReference type="InterPro" id="IPR011009">
    <property type="entry name" value="Kinase-like_dom_sf"/>
</dbReference>
<dbReference type="SUPFAM" id="SSF56112">
    <property type="entry name" value="Protein kinase-like (PK-like)"/>
    <property type="match status" value="1"/>
</dbReference>
<dbReference type="GO" id="GO:0005524">
    <property type="term" value="F:ATP binding"/>
    <property type="evidence" value="ECO:0007669"/>
    <property type="project" value="InterPro"/>
</dbReference>
<feature type="compositionally biased region" description="Basic and acidic residues" evidence="1">
    <location>
        <begin position="353"/>
        <end position="364"/>
    </location>
</feature>
<proteinExistence type="predicted"/>
<dbReference type="SMART" id="SM00220">
    <property type="entry name" value="S_TKc"/>
    <property type="match status" value="1"/>
</dbReference>
<dbReference type="InterPro" id="IPR051681">
    <property type="entry name" value="Ser/Thr_Kinases-Pseudokinases"/>
</dbReference>
<feature type="region of interest" description="Disordered" evidence="1">
    <location>
        <begin position="86"/>
        <end position="110"/>
    </location>
</feature>
<evidence type="ECO:0000259" key="2">
    <source>
        <dbReference type="PROSITE" id="PS50011"/>
    </source>
</evidence>
<evidence type="ECO:0000256" key="1">
    <source>
        <dbReference type="SAM" id="MobiDB-lite"/>
    </source>
</evidence>
<accession>A0A5N5QBP8</accession>
<dbReference type="PANTHER" id="PTHR44329">
    <property type="entry name" value="SERINE/THREONINE-PROTEIN KINASE TNNI3K-RELATED"/>
    <property type="match status" value="1"/>
</dbReference>
<feature type="compositionally biased region" description="Polar residues" evidence="1">
    <location>
        <begin position="86"/>
        <end position="98"/>
    </location>
</feature>
<dbReference type="GO" id="GO:0004674">
    <property type="term" value="F:protein serine/threonine kinase activity"/>
    <property type="evidence" value="ECO:0007669"/>
    <property type="project" value="TreeGrafter"/>
</dbReference>